<reference evidence="3" key="1">
    <citation type="submission" date="2013-10" db="EMBL/GenBank/DDBJ databases">
        <title>Genomic analysis of the causative agents of coccidiosis in chickens.</title>
        <authorList>
            <person name="Reid A.J."/>
            <person name="Blake D."/>
            <person name="Billington K."/>
            <person name="Browne H."/>
            <person name="Dunn M."/>
            <person name="Hung S."/>
            <person name="Kawahara F."/>
            <person name="Miranda-Saavedra D."/>
            <person name="Mourier T."/>
            <person name="Nagra H."/>
            <person name="Otto T.D."/>
            <person name="Rawlings N."/>
            <person name="Sanchez A."/>
            <person name="Sanders M."/>
            <person name="Subramaniam C."/>
            <person name="Tay Y."/>
            <person name="Dear P."/>
            <person name="Doerig C."/>
            <person name="Gruber A."/>
            <person name="Parkinson J."/>
            <person name="Shirley M."/>
            <person name="Wan K.L."/>
            <person name="Berriman M."/>
            <person name="Tomley F."/>
            <person name="Pain A."/>
        </authorList>
    </citation>
    <scope>NUCLEOTIDE SEQUENCE [LARGE SCALE GENOMIC DNA]</scope>
    <source>
        <strain evidence="3">Houghton</strain>
    </source>
</reference>
<organism evidence="3 4">
    <name type="scientific">Eimeria brunetti</name>
    <dbReference type="NCBI Taxonomy" id="51314"/>
    <lineage>
        <taxon>Eukaryota</taxon>
        <taxon>Sar</taxon>
        <taxon>Alveolata</taxon>
        <taxon>Apicomplexa</taxon>
        <taxon>Conoidasida</taxon>
        <taxon>Coccidia</taxon>
        <taxon>Eucoccidiorida</taxon>
        <taxon>Eimeriorina</taxon>
        <taxon>Eimeriidae</taxon>
        <taxon>Eimeria</taxon>
    </lineage>
</organism>
<feature type="coiled-coil region" evidence="1">
    <location>
        <begin position="168"/>
        <end position="221"/>
    </location>
</feature>
<evidence type="ECO:0000256" key="1">
    <source>
        <dbReference type="SAM" id="Coils"/>
    </source>
</evidence>
<accession>U6LNG2</accession>
<feature type="chain" id="PRO_5004674264" evidence="2">
    <location>
        <begin position="24"/>
        <end position="382"/>
    </location>
</feature>
<reference evidence="3" key="2">
    <citation type="submission" date="2013-10" db="EMBL/GenBank/DDBJ databases">
        <authorList>
            <person name="Aslett M."/>
        </authorList>
    </citation>
    <scope>NUCLEOTIDE SEQUENCE [LARGE SCALE GENOMIC DNA]</scope>
    <source>
        <strain evidence="3">Houghton</strain>
    </source>
</reference>
<keyword evidence="1" id="KW-0175">Coiled coil</keyword>
<evidence type="ECO:0000313" key="4">
    <source>
        <dbReference type="Proteomes" id="UP000030750"/>
    </source>
</evidence>
<gene>
    <name evidence="3" type="ORF">EBH_0086440</name>
</gene>
<feature type="signal peptide" evidence="2">
    <location>
        <begin position="1"/>
        <end position="23"/>
    </location>
</feature>
<dbReference type="Proteomes" id="UP000030750">
    <property type="component" value="Unassembled WGS sequence"/>
</dbReference>
<protein>
    <submittedName>
        <fullName evidence="3">Uncharacterized protein</fullName>
    </submittedName>
</protein>
<evidence type="ECO:0000313" key="3">
    <source>
        <dbReference type="EMBL" id="CDJ50808.1"/>
    </source>
</evidence>
<dbReference type="AlphaFoldDB" id="U6LNG2"/>
<proteinExistence type="predicted"/>
<sequence length="382" mass="41194">MGDLLSLLPSWAFFLSALIASAGRHHVGALAEGPSGGPLAEAAVRVAQEAATTSKEDVLMPEPATRGYRWCAALDLDSDKGACSSSSSSGSSNVLPQALDDGCFGLVLLLLLLLAADHSGGLLRRVWDPLCCLARRMRFSSSDSNTNSSNRFAAAAETEEGRKLLGELASLQQQLVKEQTEQQQLSATAEFAAYARKQRKVDQLASARDSCIEKLQKLQEEQQPQHQRTKKDMLLLLQAASQLLLKPLLKRHGSAAAKLLFCWIIFALVDAQVALPTAQLTPLNLLGPRCPVVFPFVFMICRMFLNEKVIADERVEESEPDEHQQQQQQQQGISPRAAVAAAAVTAAAVAFPSITTDLTGGTERLCNGCRIVPAALPILNIE</sequence>
<dbReference type="EMBL" id="HG712420">
    <property type="protein sequence ID" value="CDJ50808.1"/>
    <property type="molecule type" value="Genomic_DNA"/>
</dbReference>
<keyword evidence="4" id="KW-1185">Reference proteome</keyword>
<evidence type="ECO:0000256" key="2">
    <source>
        <dbReference type="SAM" id="SignalP"/>
    </source>
</evidence>
<name>U6LNG2_9EIME</name>
<keyword evidence="2" id="KW-0732">Signal</keyword>
<dbReference type="OrthoDB" id="348172at2759"/>
<dbReference type="VEuPathDB" id="ToxoDB:EBH_0086440"/>